<proteinExistence type="predicted"/>
<evidence type="ECO:0000313" key="2">
    <source>
        <dbReference type="Proteomes" id="UP000268233"/>
    </source>
</evidence>
<reference evidence="1 2" key="1">
    <citation type="submission" date="2018-10" db="EMBL/GenBank/DDBJ databases">
        <title>Genomic Encyclopedia of Archaeal and Bacterial Type Strains, Phase II (KMG-II): from individual species to whole genera.</title>
        <authorList>
            <person name="Goeker M."/>
        </authorList>
    </citation>
    <scope>NUCLEOTIDE SEQUENCE [LARGE SCALE GENOMIC DNA]</scope>
    <source>
        <strain evidence="1 2">DSM 11927</strain>
    </source>
</reference>
<organism evidence="1 2">
    <name type="scientific">Haloarcula quadrata</name>
    <dbReference type="NCBI Taxonomy" id="182779"/>
    <lineage>
        <taxon>Archaea</taxon>
        <taxon>Methanobacteriati</taxon>
        <taxon>Methanobacteriota</taxon>
        <taxon>Stenosarchaea group</taxon>
        <taxon>Halobacteria</taxon>
        <taxon>Halobacteriales</taxon>
        <taxon>Haloarculaceae</taxon>
        <taxon>Haloarcula</taxon>
    </lineage>
</organism>
<keyword evidence="2" id="KW-1185">Reference proteome</keyword>
<dbReference type="Proteomes" id="UP000268233">
    <property type="component" value="Unassembled WGS sequence"/>
</dbReference>
<gene>
    <name evidence="1" type="ORF">BDK61_4743</name>
</gene>
<sequence length="236" mass="24993">MGATDATATADAGLDSALVETIQRIEEGDVLVVNGDSRTWDVTDVVDRAIEDPNDARESKRVCRLSCGASVLGLELVAYPDHYTASLHAPAVEDWTEESQSFDVHDVTILSQDIPWVVVTGGADKYHFPDPQAAAFGEARPACGGGNQSATYRIVRSNTVRPTYAGCKDCLRREKPVALDHVTCPSCSRSICHGILRGSAVGAVDGLSITCPHCDFDGVINVDVASGFAGVDDPTT</sequence>
<accession>A0A495QQG8</accession>
<protein>
    <submittedName>
        <fullName evidence="1">Uncharacterized protein</fullName>
    </submittedName>
</protein>
<name>A0A495QQG8_9EURY</name>
<dbReference type="AlphaFoldDB" id="A0A495QQG8"/>
<comment type="caution">
    <text evidence="1">The sequence shown here is derived from an EMBL/GenBank/DDBJ whole genome shotgun (WGS) entry which is preliminary data.</text>
</comment>
<evidence type="ECO:0000313" key="1">
    <source>
        <dbReference type="EMBL" id="RKS75198.1"/>
    </source>
</evidence>
<dbReference type="RefSeq" id="WP_121304874.1">
    <property type="nucleotide sequence ID" value="NZ_RBWW01000004.1"/>
</dbReference>
<dbReference type="EMBL" id="RBWW01000004">
    <property type="protein sequence ID" value="RKS75198.1"/>
    <property type="molecule type" value="Genomic_DNA"/>
</dbReference>